<protein>
    <submittedName>
        <fullName evidence="1">Uncharacterized protein</fullName>
    </submittedName>
</protein>
<accession>A0A921KYP1</accession>
<comment type="caution">
    <text evidence="1">The sequence shown here is derived from an EMBL/GenBank/DDBJ whole genome shotgun (WGS) entry which is preliminary data.</text>
</comment>
<organism evidence="1 2">
    <name type="scientific">Butyricimonas virosa</name>
    <dbReference type="NCBI Taxonomy" id="544645"/>
    <lineage>
        <taxon>Bacteria</taxon>
        <taxon>Pseudomonadati</taxon>
        <taxon>Bacteroidota</taxon>
        <taxon>Bacteroidia</taxon>
        <taxon>Bacteroidales</taxon>
        <taxon>Odoribacteraceae</taxon>
        <taxon>Butyricimonas</taxon>
    </lineage>
</organism>
<dbReference type="AlphaFoldDB" id="A0A921KYP1"/>
<evidence type="ECO:0000313" key="1">
    <source>
        <dbReference type="EMBL" id="HJF70909.1"/>
    </source>
</evidence>
<dbReference type="Proteomes" id="UP000742098">
    <property type="component" value="Unassembled WGS sequence"/>
</dbReference>
<proteinExistence type="predicted"/>
<evidence type="ECO:0000313" key="2">
    <source>
        <dbReference type="Proteomes" id="UP000742098"/>
    </source>
</evidence>
<reference evidence="1" key="1">
    <citation type="journal article" date="2021" name="PeerJ">
        <title>Extensive microbial diversity within the chicken gut microbiome revealed by metagenomics and culture.</title>
        <authorList>
            <person name="Gilroy R."/>
            <person name="Ravi A."/>
            <person name="Getino M."/>
            <person name="Pursley I."/>
            <person name="Horton D.L."/>
            <person name="Alikhan N.F."/>
            <person name="Baker D."/>
            <person name="Gharbi K."/>
            <person name="Hall N."/>
            <person name="Watson M."/>
            <person name="Adriaenssens E.M."/>
            <person name="Foster-Nyarko E."/>
            <person name="Jarju S."/>
            <person name="Secka A."/>
            <person name="Antonio M."/>
            <person name="Oren A."/>
            <person name="Chaudhuri R.R."/>
            <person name="La Ragione R."/>
            <person name="Hildebrand F."/>
            <person name="Pallen M.J."/>
        </authorList>
    </citation>
    <scope>NUCLEOTIDE SEQUENCE</scope>
    <source>
        <strain evidence="1">6966</strain>
    </source>
</reference>
<name>A0A921KYP1_9BACT</name>
<gene>
    <name evidence="1" type="ORF">K8V05_09170</name>
</gene>
<dbReference type="EMBL" id="DYVS01000149">
    <property type="protein sequence ID" value="HJF70909.1"/>
    <property type="molecule type" value="Genomic_DNA"/>
</dbReference>
<reference evidence="1" key="2">
    <citation type="submission" date="2021-09" db="EMBL/GenBank/DDBJ databases">
        <authorList>
            <person name="Gilroy R."/>
        </authorList>
    </citation>
    <scope>NUCLEOTIDE SEQUENCE</scope>
    <source>
        <strain evidence="1">6966</strain>
    </source>
</reference>
<sequence length="208" mass="22511">MKKEIFKGGRPISEEMPHLEVSGFTLDTTNQKFNPGDWIPAGTLLSGDEQTRLARILKSAIVEDVSGTTVTLESDEYIQPIFCIGESVLKTISGTFTAAPTITNIDKSGGKYVITLSAELSGLAKGDTIVQVIENTSNNAALISPFTYLVPVDTKVEDGFPTSIGGADRWKVYMRRIPPIPSTLVQDPGKGFPAYLKANPEIKLSKTF</sequence>